<dbReference type="CDD" id="cd01048">
    <property type="entry name" value="Ferritin_like_AB2"/>
    <property type="match status" value="1"/>
</dbReference>
<proteinExistence type="predicted"/>
<dbReference type="AlphaFoldDB" id="A0A259TUX1"/>
<name>A0A259TUX1_9BACT</name>
<gene>
    <name evidence="1" type="ORF">BSZ36_17225</name>
</gene>
<organism evidence="1 2">
    <name type="scientific">Rubricoccus marinus</name>
    <dbReference type="NCBI Taxonomy" id="716817"/>
    <lineage>
        <taxon>Bacteria</taxon>
        <taxon>Pseudomonadati</taxon>
        <taxon>Rhodothermota</taxon>
        <taxon>Rhodothermia</taxon>
        <taxon>Rhodothermales</taxon>
        <taxon>Rubricoccaceae</taxon>
        <taxon>Rubricoccus</taxon>
    </lineage>
</organism>
<evidence type="ECO:0000313" key="2">
    <source>
        <dbReference type="Proteomes" id="UP000216446"/>
    </source>
</evidence>
<dbReference type="InterPro" id="IPR009078">
    <property type="entry name" value="Ferritin-like_SF"/>
</dbReference>
<dbReference type="InParanoid" id="A0A259TUX1"/>
<comment type="caution">
    <text evidence="1">The sequence shown here is derived from an EMBL/GenBank/DDBJ whole genome shotgun (WGS) entry which is preliminary data.</text>
</comment>
<evidence type="ECO:0008006" key="3">
    <source>
        <dbReference type="Google" id="ProtNLM"/>
    </source>
</evidence>
<dbReference type="EMBL" id="MQWB01000010">
    <property type="protein sequence ID" value="OZC01496.1"/>
    <property type="molecule type" value="Genomic_DNA"/>
</dbReference>
<dbReference type="InterPro" id="IPR012347">
    <property type="entry name" value="Ferritin-like"/>
</dbReference>
<dbReference type="InterPro" id="IPR019243">
    <property type="entry name" value="DUF2202"/>
</dbReference>
<dbReference type="Gene3D" id="1.20.1260.10">
    <property type="match status" value="1"/>
</dbReference>
<protein>
    <recommendedName>
        <fullName evidence="3">DUF2202 domain-containing protein</fullName>
    </recommendedName>
</protein>
<keyword evidence="2" id="KW-1185">Reference proteome</keyword>
<accession>A0A259TUX1</accession>
<sequence>MLLDEHRAEAIYARVLLDFGDVRPFANIIGAEQTHAQALEGLFARYGLDRPANPYAAATVDGYPSVGAACAAGVEAEVDNAALYDRYLGLAMPDDVRRVLTSNRDASLDNHLPAFQRCAS</sequence>
<evidence type="ECO:0000313" key="1">
    <source>
        <dbReference type="EMBL" id="OZC01496.1"/>
    </source>
</evidence>
<dbReference type="SUPFAM" id="SSF47240">
    <property type="entry name" value="Ferritin-like"/>
    <property type="match status" value="1"/>
</dbReference>
<dbReference type="Proteomes" id="UP000216446">
    <property type="component" value="Unassembled WGS sequence"/>
</dbReference>
<reference evidence="1 2" key="1">
    <citation type="submission" date="2016-11" db="EMBL/GenBank/DDBJ databases">
        <title>Study of marine rhodopsin-containing bacteria.</title>
        <authorList>
            <person name="Yoshizawa S."/>
            <person name="Kumagai Y."/>
            <person name="Kogure K."/>
        </authorList>
    </citation>
    <scope>NUCLEOTIDE SEQUENCE [LARGE SCALE GENOMIC DNA]</scope>
    <source>
        <strain evidence="1 2">SG-29</strain>
    </source>
</reference>